<evidence type="ECO:0000313" key="2">
    <source>
        <dbReference type="EMBL" id="MBJ7632250.1"/>
    </source>
</evidence>
<comment type="caution">
    <text evidence="3">The sequence shown here is derived from an EMBL/GenBank/DDBJ whole genome shotgun (WGS) entry which is preliminary data.</text>
</comment>
<keyword evidence="1" id="KW-0812">Transmembrane</keyword>
<dbReference type="Proteomes" id="UP000728106">
    <property type="component" value="Unassembled WGS sequence"/>
</dbReference>
<protein>
    <submittedName>
        <fullName evidence="3">AzlD domain-containing protein</fullName>
    </submittedName>
</protein>
<dbReference type="OrthoDB" id="9808275at2"/>
<evidence type="ECO:0000313" key="3">
    <source>
        <dbReference type="EMBL" id="MBJ7638900.1"/>
    </source>
</evidence>
<organism evidence="3 4">
    <name type="scientific">Weissella confusa</name>
    <name type="common">Lactobacillus confusus</name>
    <dbReference type="NCBI Taxonomy" id="1583"/>
    <lineage>
        <taxon>Bacteria</taxon>
        <taxon>Bacillati</taxon>
        <taxon>Bacillota</taxon>
        <taxon>Bacilli</taxon>
        <taxon>Lactobacillales</taxon>
        <taxon>Lactobacillaceae</taxon>
        <taxon>Weissella</taxon>
    </lineage>
</organism>
<keyword evidence="1" id="KW-1133">Transmembrane helix</keyword>
<name>A0A0R2F7P6_WEICO</name>
<dbReference type="EMBL" id="JAAOCX010000004">
    <property type="protein sequence ID" value="MBJ7632250.1"/>
    <property type="molecule type" value="Genomic_DNA"/>
</dbReference>
<accession>A0A0R2F7P6</accession>
<gene>
    <name evidence="3" type="ORF">HAU20_05800</name>
    <name evidence="2" type="ORF">HAU43_03995</name>
</gene>
<feature type="transmembrane region" description="Helical" evidence="1">
    <location>
        <begin position="39"/>
        <end position="59"/>
    </location>
</feature>
<proteinExistence type="predicted"/>
<evidence type="ECO:0000256" key="1">
    <source>
        <dbReference type="SAM" id="Phobius"/>
    </source>
</evidence>
<reference evidence="3" key="1">
    <citation type="submission" date="2020-02" db="EMBL/GenBank/DDBJ databases">
        <authorList>
            <person name="Fontana A."/>
            <person name="Patrone V."/>
            <person name="Morelli L."/>
        </authorList>
    </citation>
    <scope>NUCLEOTIDE SEQUENCE</scope>
    <source>
        <strain evidence="2">CCUG 30943</strain>
        <strain evidence="3">CCUG 43002</strain>
    </source>
</reference>
<dbReference type="EMBL" id="JAAOCP010000006">
    <property type="protein sequence ID" value="MBJ7638900.1"/>
    <property type="molecule type" value="Genomic_DNA"/>
</dbReference>
<keyword evidence="1" id="KW-0472">Membrane</keyword>
<dbReference type="InterPro" id="IPR008407">
    <property type="entry name" value="Brnchd-chn_aa_trnsp_AzlD"/>
</dbReference>
<dbReference type="AlphaFoldDB" id="A0A0R2F7P6"/>
<reference evidence="3 4" key="2">
    <citation type="journal article" date="2021" name="Int. J. Food Microbiol.">
        <title>Safety demonstration of a microbial species for use in the food chain: Weissella confusa.</title>
        <authorList>
            <person name="Bourdichon F."/>
            <person name="Patrone V."/>
            <person name="Fontana A."/>
            <person name="Milani G."/>
            <person name="Morelli L."/>
        </authorList>
    </citation>
    <scope>NUCLEOTIDE SEQUENCE [LARGE SCALE GENOMIC DNA]</scope>
    <source>
        <strain evidence="2">CCUG 30943</strain>
        <strain evidence="3 4">CCUG 43002</strain>
    </source>
</reference>
<keyword evidence="4" id="KW-1185">Reference proteome</keyword>
<evidence type="ECO:0000313" key="4">
    <source>
        <dbReference type="Proteomes" id="UP000728106"/>
    </source>
</evidence>
<feature type="transmembrane region" description="Helical" evidence="1">
    <location>
        <begin position="88"/>
        <end position="104"/>
    </location>
</feature>
<dbReference type="RefSeq" id="WP_003609845.1">
    <property type="nucleotide sequence ID" value="NZ_ALXH01000089.1"/>
</dbReference>
<sequence>MTSYYVIVLITAGLATWLPRISPFVLVRFGKLPNWLQSFLAFIPLSLMTALFFENLVVIKAGQLPGINWLAVFATIPTLLTIWRTKSIMWTVLVGIISMAILRAI</sequence>
<feature type="transmembrane region" description="Helical" evidence="1">
    <location>
        <begin position="66"/>
        <end position="82"/>
    </location>
</feature>
<dbReference type="Proteomes" id="UP000808038">
    <property type="component" value="Unassembled WGS sequence"/>
</dbReference>
<dbReference type="GeneID" id="57977851"/>
<dbReference type="Pfam" id="PF05437">
    <property type="entry name" value="AzlD"/>
    <property type="match status" value="1"/>
</dbReference>